<keyword evidence="4" id="KW-1185">Reference proteome</keyword>
<feature type="chain" id="PRO_5042979398" evidence="2">
    <location>
        <begin position="24"/>
        <end position="207"/>
    </location>
</feature>
<feature type="region of interest" description="Disordered" evidence="1">
    <location>
        <begin position="49"/>
        <end position="75"/>
    </location>
</feature>
<evidence type="ECO:0000313" key="3">
    <source>
        <dbReference type="EMBL" id="GMR33008.1"/>
    </source>
</evidence>
<organism evidence="3 4">
    <name type="scientific">Pristionchus mayeri</name>
    <dbReference type="NCBI Taxonomy" id="1317129"/>
    <lineage>
        <taxon>Eukaryota</taxon>
        <taxon>Metazoa</taxon>
        <taxon>Ecdysozoa</taxon>
        <taxon>Nematoda</taxon>
        <taxon>Chromadorea</taxon>
        <taxon>Rhabditida</taxon>
        <taxon>Rhabditina</taxon>
        <taxon>Diplogasteromorpha</taxon>
        <taxon>Diplogasteroidea</taxon>
        <taxon>Neodiplogasteridae</taxon>
        <taxon>Pristionchus</taxon>
    </lineage>
</organism>
<keyword evidence="2" id="KW-0732">Signal</keyword>
<gene>
    <name evidence="3" type="ORF">PMAYCL1PPCAC_03203</name>
</gene>
<evidence type="ECO:0000313" key="4">
    <source>
        <dbReference type="Proteomes" id="UP001328107"/>
    </source>
</evidence>
<proteinExistence type="predicted"/>
<dbReference type="AlphaFoldDB" id="A0AAN4Z2Q5"/>
<evidence type="ECO:0000256" key="2">
    <source>
        <dbReference type="SAM" id="SignalP"/>
    </source>
</evidence>
<dbReference type="EMBL" id="BTRK01000001">
    <property type="protein sequence ID" value="GMR33008.1"/>
    <property type="molecule type" value="Genomic_DNA"/>
</dbReference>
<reference evidence="4" key="1">
    <citation type="submission" date="2022-10" db="EMBL/GenBank/DDBJ databases">
        <title>Genome assembly of Pristionchus species.</title>
        <authorList>
            <person name="Yoshida K."/>
            <person name="Sommer R.J."/>
        </authorList>
    </citation>
    <scope>NUCLEOTIDE SEQUENCE [LARGE SCALE GENOMIC DNA]</scope>
    <source>
        <strain evidence="4">RS5460</strain>
    </source>
</reference>
<feature type="non-terminal residue" evidence="3">
    <location>
        <position position="1"/>
    </location>
</feature>
<dbReference type="Proteomes" id="UP001328107">
    <property type="component" value="Unassembled WGS sequence"/>
</dbReference>
<accession>A0AAN4Z2Q5</accession>
<feature type="non-terminal residue" evidence="3">
    <location>
        <position position="207"/>
    </location>
</feature>
<comment type="caution">
    <text evidence="3">The sequence shown here is derived from an EMBL/GenBank/DDBJ whole genome shotgun (WGS) entry which is preliminary data.</text>
</comment>
<evidence type="ECO:0000256" key="1">
    <source>
        <dbReference type="SAM" id="MobiDB-lite"/>
    </source>
</evidence>
<feature type="compositionally biased region" description="Pro residues" evidence="1">
    <location>
        <begin position="56"/>
        <end position="69"/>
    </location>
</feature>
<feature type="region of interest" description="Disordered" evidence="1">
    <location>
        <begin position="138"/>
        <end position="207"/>
    </location>
</feature>
<sequence length="207" mass="21902">ADMRTFALSAIGLLLIMLKASQATPAAQPGFSPARGNFRAADDERANAASRYSAQPSPPQSSAPLPAPVRPGTNSTRLGKAKKAKRCCCCCCPCCCGCGCCGCGCGCCGCGCGCCGCGCGCCGCGCCKRRRRDADKKGVNKGMRPDYSSIRRSKRAAVPEKAEGEEECDCKEEQAEKPETEERCECDEAKDEKEEKCEDEPKEEKCG</sequence>
<feature type="compositionally biased region" description="Basic and acidic residues" evidence="1">
    <location>
        <begin position="171"/>
        <end position="196"/>
    </location>
</feature>
<protein>
    <submittedName>
        <fullName evidence="3">Uncharacterized protein</fullName>
    </submittedName>
</protein>
<name>A0AAN4Z2Q5_9BILA</name>
<feature type="signal peptide" evidence="2">
    <location>
        <begin position="1"/>
        <end position="23"/>
    </location>
</feature>